<comment type="caution">
    <text evidence="1">The sequence shown here is derived from an EMBL/GenBank/DDBJ whole genome shotgun (WGS) entry which is preliminary data.</text>
</comment>
<keyword evidence="2" id="KW-1185">Reference proteome</keyword>
<dbReference type="Proteomes" id="UP000051248">
    <property type="component" value="Unassembled WGS sequence"/>
</dbReference>
<reference evidence="1 2" key="1">
    <citation type="journal article" date="2015" name="Genome Announc.">
        <title>Expanding the biotechnology potential of lactobacilli through comparative genomics of 213 strains and associated genera.</title>
        <authorList>
            <person name="Sun Z."/>
            <person name="Harris H.M."/>
            <person name="McCann A."/>
            <person name="Guo C."/>
            <person name="Argimon S."/>
            <person name="Zhang W."/>
            <person name="Yang X."/>
            <person name="Jeffery I.B."/>
            <person name="Cooney J.C."/>
            <person name="Kagawa T.F."/>
            <person name="Liu W."/>
            <person name="Song Y."/>
            <person name="Salvetti E."/>
            <person name="Wrobel A."/>
            <person name="Rasinkangas P."/>
            <person name="Parkhill J."/>
            <person name="Rea M.C."/>
            <person name="O'Sullivan O."/>
            <person name="Ritari J."/>
            <person name="Douillard F.P."/>
            <person name="Paul Ross R."/>
            <person name="Yang R."/>
            <person name="Briner A.E."/>
            <person name="Felis G.E."/>
            <person name="de Vos W.M."/>
            <person name="Barrangou R."/>
            <person name="Klaenhammer T.R."/>
            <person name="Caufield P.W."/>
            <person name="Cui Y."/>
            <person name="Zhang H."/>
            <person name="O'Toole P.W."/>
        </authorList>
    </citation>
    <scope>NUCLEOTIDE SEQUENCE [LARGE SCALE GENOMIC DNA]</scope>
    <source>
        <strain evidence="1 2">DSM 19682</strain>
    </source>
</reference>
<evidence type="ECO:0000313" key="1">
    <source>
        <dbReference type="EMBL" id="KRK79466.1"/>
    </source>
</evidence>
<accession>A0A0R1KHK9</accession>
<dbReference type="RefSeq" id="WP_025024380.1">
    <property type="nucleotide sequence ID" value="NZ_AZDZ01000014.1"/>
</dbReference>
<dbReference type="OrthoDB" id="9804747at2"/>
<dbReference type="STRING" id="1423775.FD03_GL000596"/>
<organism evidence="1 2">
    <name type="scientific">Companilactobacillus nodensis DSM 19682 = JCM 14932 = NBRC 107160</name>
    <dbReference type="NCBI Taxonomy" id="1423775"/>
    <lineage>
        <taxon>Bacteria</taxon>
        <taxon>Bacillati</taxon>
        <taxon>Bacillota</taxon>
        <taxon>Bacilli</taxon>
        <taxon>Lactobacillales</taxon>
        <taxon>Lactobacillaceae</taxon>
        <taxon>Companilactobacillus</taxon>
    </lineage>
</organism>
<gene>
    <name evidence="1" type="ORF">FD03_GL000596</name>
</gene>
<proteinExistence type="predicted"/>
<dbReference type="AlphaFoldDB" id="A0A0R1KHK9"/>
<name>A0A0R1KHK9_9LACO</name>
<evidence type="ECO:0000313" key="2">
    <source>
        <dbReference type="Proteomes" id="UP000051248"/>
    </source>
</evidence>
<dbReference type="EMBL" id="AZDZ01000014">
    <property type="protein sequence ID" value="KRK79466.1"/>
    <property type="molecule type" value="Genomic_DNA"/>
</dbReference>
<sequence length="65" mass="7486">MSKIIPKAYVCGKITGDGKVLSTEGHIYRFRKNCQKYCDRLNADDPMFAYQVLVSDNWHLCGEEK</sequence>
<dbReference type="PATRIC" id="fig|1423775.4.peg.608"/>
<protein>
    <submittedName>
        <fullName evidence="1">Uncharacterized protein</fullName>
    </submittedName>
</protein>